<organism evidence="5 6">
    <name type="scientific">Kazachstania africana (strain ATCC 22294 / BCRC 22015 / CBS 2517 / CECT 1963 / NBRC 1671 / NRRL Y-8276)</name>
    <name type="common">Yeast</name>
    <name type="synonym">Kluyveromyces africanus</name>
    <dbReference type="NCBI Taxonomy" id="1071382"/>
    <lineage>
        <taxon>Eukaryota</taxon>
        <taxon>Fungi</taxon>
        <taxon>Dikarya</taxon>
        <taxon>Ascomycota</taxon>
        <taxon>Saccharomycotina</taxon>
        <taxon>Saccharomycetes</taxon>
        <taxon>Saccharomycetales</taxon>
        <taxon>Saccharomycetaceae</taxon>
        <taxon>Kazachstania</taxon>
    </lineage>
</organism>
<dbReference type="InterPro" id="IPR048280">
    <property type="entry name" value="COX6B-like"/>
</dbReference>
<dbReference type="Gene3D" id="1.10.10.140">
    <property type="entry name" value="Cytochrome c oxidase, subunit VIb"/>
    <property type="match status" value="1"/>
</dbReference>
<dbReference type="GO" id="GO:0005758">
    <property type="term" value="C:mitochondrial intermembrane space"/>
    <property type="evidence" value="ECO:0007669"/>
    <property type="project" value="EnsemblFungi"/>
</dbReference>
<dbReference type="GeneID" id="13883116"/>
<dbReference type="PANTHER" id="PTHR47677:SF1">
    <property type="entry name" value="CYTOCHROME C OXIDASE ASSEMBLY FACTOR 6"/>
    <property type="match status" value="1"/>
</dbReference>
<dbReference type="FunCoup" id="H2AQK6">
    <property type="interactions" value="181"/>
</dbReference>
<proteinExistence type="inferred from homology"/>
<dbReference type="InParanoid" id="H2AQK6"/>
<comment type="subcellular location">
    <subcellularLocation>
        <location evidence="1">Mitochondrion</location>
    </subcellularLocation>
</comment>
<dbReference type="Pfam" id="PF02297">
    <property type="entry name" value="COX6B"/>
    <property type="match status" value="1"/>
</dbReference>
<evidence type="ECO:0000313" key="6">
    <source>
        <dbReference type="Proteomes" id="UP000005220"/>
    </source>
</evidence>
<dbReference type="GO" id="GO:0033617">
    <property type="term" value="P:mitochondrial respiratory chain complex IV assembly"/>
    <property type="evidence" value="ECO:0007669"/>
    <property type="project" value="EnsemblFungi"/>
</dbReference>
<dbReference type="PROSITE" id="PS51808">
    <property type="entry name" value="CHCH"/>
    <property type="match status" value="1"/>
</dbReference>
<keyword evidence="3" id="KW-0496">Mitochondrion</keyword>
<dbReference type="GO" id="GO:0005507">
    <property type="term" value="F:copper ion binding"/>
    <property type="evidence" value="ECO:0007669"/>
    <property type="project" value="EnsemblFungi"/>
</dbReference>
<evidence type="ECO:0008006" key="7">
    <source>
        <dbReference type="Google" id="ProtNLM"/>
    </source>
</evidence>
<reference evidence="5 6" key="1">
    <citation type="journal article" date="2011" name="Proc. Natl. Acad. Sci. U.S.A.">
        <title>Evolutionary erosion of yeast sex chromosomes by mating-type switching accidents.</title>
        <authorList>
            <person name="Gordon J.L."/>
            <person name="Armisen D."/>
            <person name="Proux-Wera E."/>
            <person name="Oheigeartaigh S.S."/>
            <person name="Byrne K.P."/>
            <person name="Wolfe K.H."/>
        </authorList>
    </citation>
    <scope>NUCLEOTIDE SEQUENCE [LARGE SCALE GENOMIC DNA]</scope>
    <source>
        <strain evidence="6">ATCC 22294 / BCRC 22015 / CBS 2517 / CECT 1963 / NBRC 1671 / NRRL Y-8276</strain>
    </source>
</reference>
<dbReference type="Proteomes" id="UP000005220">
    <property type="component" value="Chromosome 2"/>
</dbReference>
<dbReference type="InterPro" id="IPR036549">
    <property type="entry name" value="CX6/COA6-like_sf"/>
</dbReference>
<keyword evidence="6" id="KW-1185">Reference proteome</keyword>
<dbReference type="KEGG" id="kaf:KAFR_0B03590"/>
<gene>
    <name evidence="5" type="primary">KAFR0B03590</name>
    <name evidence="5" type="ORF">KAFR_0B03590</name>
</gene>
<dbReference type="SUPFAM" id="SSF47694">
    <property type="entry name" value="Cytochrome c oxidase subunit h"/>
    <property type="match status" value="1"/>
</dbReference>
<comment type="similarity">
    <text evidence="2">Belongs to the cytochrome c oxidase subunit 6B family.</text>
</comment>
<protein>
    <recommendedName>
        <fullName evidence="7">Cytochrome c oxidase assembly factor 6</fullName>
    </recommendedName>
</protein>
<accession>H2AQK6</accession>
<evidence type="ECO:0000313" key="5">
    <source>
        <dbReference type="EMBL" id="CCF56656.1"/>
    </source>
</evidence>
<evidence type="ECO:0000256" key="4">
    <source>
        <dbReference type="ARBA" id="ARBA00023157"/>
    </source>
</evidence>
<dbReference type="PANTHER" id="PTHR47677">
    <property type="entry name" value="CYTOCHROME C OXIDASE ASSEMBLY FACTOR 6"/>
    <property type="match status" value="1"/>
</dbReference>
<dbReference type="STRING" id="1071382.H2AQK6"/>
<dbReference type="OrthoDB" id="5545577at2759"/>
<evidence type="ECO:0000256" key="1">
    <source>
        <dbReference type="ARBA" id="ARBA00004173"/>
    </source>
</evidence>
<dbReference type="InterPro" id="IPR048281">
    <property type="entry name" value="COA6_fun"/>
</dbReference>
<sequence length="106" mass="12944">MVWIPFFSNSSDSNKDFENNRKQRELCWESRDDFFNCLDKINVINSLDPKNEKLINQNCKDESKKFNKNCATSWINYFKQKRLIDFRNSQIDRELELKRQQEQIQD</sequence>
<dbReference type="GO" id="GO:0006878">
    <property type="term" value="P:intracellular copper ion homeostasis"/>
    <property type="evidence" value="ECO:0007669"/>
    <property type="project" value="EnsemblFungi"/>
</dbReference>
<evidence type="ECO:0000256" key="2">
    <source>
        <dbReference type="ARBA" id="ARBA00006425"/>
    </source>
</evidence>
<name>H2AQK6_KAZAF</name>
<dbReference type="HOGENOM" id="CLU_142408_2_0_1"/>
<dbReference type="AlphaFoldDB" id="H2AQK6"/>
<dbReference type="eggNOG" id="ENOG502S7HF">
    <property type="taxonomic scope" value="Eukaryota"/>
</dbReference>
<dbReference type="RefSeq" id="XP_003955791.1">
    <property type="nucleotide sequence ID" value="XM_003955742.1"/>
</dbReference>
<evidence type="ECO:0000256" key="3">
    <source>
        <dbReference type="ARBA" id="ARBA00023128"/>
    </source>
</evidence>
<dbReference type="EMBL" id="HE650822">
    <property type="protein sequence ID" value="CCF56656.1"/>
    <property type="molecule type" value="Genomic_DNA"/>
</dbReference>
<keyword evidence="4" id="KW-1015">Disulfide bond</keyword>